<evidence type="ECO:0000256" key="1">
    <source>
        <dbReference type="SAM" id="Phobius"/>
    </source>
</evidence>
<protein>
    <submittedName>
        <fullName evidence="2">Uncharacterized protein</fullName>
    </submittedName>
</protein>
<evidence type="ECO:0000313" key="3">
    <source>
        <dbReference type="Proteomes" id="UP000199584"/>
    </source>
</evidence>
<sequence length="89" mass="10199">MKIEHRNKGKLYGTVIGLAAAVFCIAYCYLLPQMWHIYVLSLLYIPIGLWIGYAMDMSKGTSLYRLLPKQLKLMYVPPTWSVVLAEMSL</sequence>
<keyword evidence="1" id="KW-1133">Transmembrane helix</keyword>
<feature type="transmembrane region" description="Helical" evidence="1">
    <location>
        <begin position="12"/>
        <end position="29"/>
    </location>
</feature>
<dbReference type="EMBL" id="FOYM01000041">
    <property type="protein sequence ID" value="SFR16603.1"/>
    <property type="molecule type" value="Genomic_DNA"/>
</dbReference>
<dbReference type="Proteomes" id="UP000199584">
    <property type="component" value="Unassembled WGS sequence"/>
</dbReference>
<organism evidence="2 3">
    <name type="scientific">Desulfoscipio geothermicus DSM 3669</name>
    <dbReference type="NCBI Taxonomy" id="1121426"/>
    <lineage>
        <taxon>Bacteria</taxon>
        <taxon>Bacillati</taxon>
        <taxon>Bacillota</taxon>
        <taxon>Clostridia</taxon>
        <taxon>Eubacteriales</taxon>
        <taxon>Desulfallaceae</taxon>
        <taxon>Desulfoscipio</taxon>
    </lineage>
</organism>
<gene>
    <name evidence="2" type="ORF">SAMN05660706_14112</name>
</gene>
<evidence type="ECO:0000313" key="2">
    <source>
        <dbReference type="EMBL" id="SFR16603.1"/>
    </source>
</evidence>
<keyword evidence="1" id="KW-0812">Transmembrane</keyword>
<feature type="transmembrane region" description="Helical" evidence="1">
    <location>
        <begin position="35"/>
        <end position="55"/>
    </location>
</feature>
<name>A0A1I6EFT4_9FIRM</name>
<accession>A0A1I6EFT4</accession>
<keyword evidence="3" id="KW-1185">Reference proteome</keyword>
<dbReference type="STRING" id="39060.SAMN05660706_14112"/>
<dbReference type="AlphaFoldDB" id="A0A1I6EFT4"/>
<reference evidence="3" key="1">
    <citation type="submission" date="2016-10" db="EMBL/GenBank/DDBJ databases">
        <authorList>
            <person name="Varghese N."/>
            <person name="Submissions S."/>
        </authorList>
    </citation>
    <scope>NUCLEOTIDE SEQUENCE [LARGE SCALE GENOMIC DNA]</scope>
    <source>
        <strain evidence="3">DSM 3669</strain>
    </source>
</reference>
<proteinExistence type="predicted"/>
<keyword evidence="1" id="KW-0472">Membrane</keyword>